<dbReference type="AlphaFoldDB" id="A0A847RU25"/>
<evidence type="ECO:0000259" key="1">
    <source>
        <dbReference type="Pfam" id="PF14341"/>
    </source>
</evidence>
<dbReference type="Pfam" id="PF14341">
    <property type="entry name" value="PilX_N"/>
    <property type="match status" value="1"/>
</dbReference>
<evidence type="ECO:0000313" key="3">
    <source>
        <dbReference type="Proteomes" id="UP000587991"/>
    </source>
</evidence>
<dbReference type="Proteomes" id="UP000587991">
    <property type="component" value="Unassembled WGS sequence"/>
</dbReference>
<feature type="domain" description="Type 4 fimbrial biogenesis protein PilX N-terminal" evidence="1">
    <location>
        <begin position="12"/>
        <end position="61"/>
    </location>
</feature>
<name>A0A847RU25_9NEIS</name>
<dbReference type="InterPro" id="IPR025746">
    <property type="entry name" value="PilX_N_dom"/>
</dbReference>
<organism evidence="2 3">
    <name type="scientific">Leeia aquatica</name>
    <dbReference type="NCBI Taxonomy" id="2725557"/>
    <lineage>
        <taxon>Bacteria</taxon>
        <taxon>Pseudomonadati</taxon>
        <taxon>Pseudomonadota</taxon>
        <taxon>Betaproteobacteria</taxon>
        <taxon>Neisseriales</taxon>
        <taxon>Leeiaceae</taxon>
        <taxon>Leeia</taxon>
    </lineage>
</organism>
<dbReference type="EMBL" id="JABAIM010000001">
    <property type="protein sequence ID" value="NLR74710.1"/>
    <property type="molecule type" value="Genomic_DNA"/>
</dbReference>
<reference evidence="2 3" key="1">
    <citation type="submission" date="2020-04" db="EMBL/GenBank/DDBJ databases">
        <title>Draft genome of Leeia sp. IMCC25680.</title>
        <authorList>
            <person name="Song J."/>
            <person name="Cho J.-C."/>
        </authorList>
    </citation>
    <scope>NUCLEOTIDE SEQUENCE [LARGE SCALE GENOMIC DNA]</scope>
    <source>
        <strain evidence="2 3">IMCC25680</strain>
    </source>
</reference>
<keyword evidence="3" id="KW-1185">Reference proteome</keyword>
<gene>
    <name evidence="2" type="ORF">HF682_06005</name>
</gene>
<protein>
    <recommendedName>
        <fullName evidence="1">Type 4 fimbrial biogenesis protein PilX N-terminal domain-containing protein</fullName>
    </recommendedName>
</protein>
<dbReference type="RefSeq" id="WP_168876304.1">
    <property type="nucleotide sequence ID" value="NZ_JABAIM010000001.1"/>
</dbReference>
<evidence type="ECO:0000313" key="2">
    <source>
        <dbReference type="EMBL" id="NLR74710.1"/>
    </source>
</evidence>
<comment type="caution">
    <text evidence="2">The sequence shown here is derived from an EMBL/GenBank/DDBJ whole genome shotgun (WGS) entry which is preliminary data.</text>
</comment>
<accession>A0A847RU25</accession>
<proteinExistence type="predicted"/>
<sequence>MQNRQTQLRAARGFTMAVTLIMLLVVTLLVMGSMRGVVVGERAAGDYRERSQTIQRAEQALRQGELALRQPSCATAWNCLTNAQGLNESSGPASNPITAWSVASGTTAVAVANAGRYVVQPLGTFTASGRILPLTSCYRWAVTAKAYSSLNASAGTLDANEGAVVQSQVIVCPVS</sequence>